<protein>
    <submittedName>
        <fullName evidence="2">Uncharacterized protein</fullName>
    </submittedName>
</protein>
<proteinExistence type="predicted"/>
<feature type="region of interest" description="Disordered" evidence="1">
    <location>
        <begin position="192"/>
        <end position="235"/>
    </location>
</feature>
<dbReference type="EMBL" id="JAAIII010000003">
    <property type="protein sequence ID" value="NMM94149.1"/>
    <property type="molecule type" value="Genomic_DNA"/>
</dbReference>
<evidence type="ECO:0000313" key="2">
    <source>
        <dbReference type="EMBL" id="NMM94149.1"/>
    </source>
</evidence>
<organism evidence="2 3">
    <name type="scientific">Bifidobacterium oedipodis</name>
    <dbReference type="NCBI Taxonomy" id="2675322"/>
    <lineage>
        <taxon>Bacteria</taxon>
        <taxon>Bacillati</taxon>
        <taxon>Actinomycetota</taxon>
        <taxon>Actinomycetes</taxon>
        <taxon>Bifidobacteriales</taxon>
        <taxon>Bifidobacteriaceae</taxon>
        <taxon>Bifidobacterium</taxon>
    </lineage>
</organism>
<evidence type="ECO:0000256" key="1">
    <source>
        <dbReference type="SAM" id="MobiDB-lite"/>
    </source>
</evidence>
<keyword evidence="3" id="KW-1185">Reference proteome</keyword>
<feature type="region of interest" description="Disordered" evidence="1">
    <location>
        <begin position="291"/>
        <end position="319"/>
    </location>
</feature>
<feature type="compositionally biased region" description="Polar residues" evidence="1">
    <location>
        <begin position="220"/>
        <end position="235"/>
    </location>
</feature>
<name>A0A7Y0EPR5_9BIFI</name>
<accession>A0A7Y0EPR5</accession>
<sequence length="319" mass="36536">MHTQLMSFASVRMQGISGNARSIQSIALNHRLRINNARLLISSQNATLLSNMRAPHKRKRPRRLQQRHRAIPHTATKILRRLTRRTPNTNRRKRRQTFIHLSSTPLLKQHLIGTTTSRIPHKHQNTRSKPIQPMRRNNIRFTIPLTKPHQSRLAIPHPPRHCSQKMRLIHHNNPLILIQHLAFKRNPRLLNHIPMPPPTHNRNQTLPTKNVPQHSHETSKQTASFPRNEQTSRNVSYETSRCPACPVHGRKAWPAEPSWNSPVDCSTGEVSSSAAKTAQQLPGAVPRIGHAGHLRTQNITNTKRLRRNEQASGIFCSRA</sequence>
<comment type="caution">
    <text evidence="2">The sequence shown here is derived from an EMBL/GenBank/DDBJ whole genome shotgun (WGS) entry which is preliminary data.</text>
</comment>
<evidence type="ECO:0000313" key="3">
    <source>
        <dbReference type="Proteomes" id="UP000532194"/>
    </source>
</evidence>
<feature type="compositionally biased region" description="Polar residues" evidence="1">
    <location>
        <begin position="200"/>
        <end position="213"/>
    </location>
</feature>
<gene>
    <name evidence="2" type="ORF">G1C95_1336</name>
</gene>
<dbReference type="Proteomes" id="UP000532194">
    <property type="component" value="Unassembled WGS sequence"/>
</dbReference>
<dbReference type="AlphaFoldDB" id="A0A7Y0EPR5"/>
<reference evidence="2 3" key="1">
    <citation type="submission" date="2020-02" db="EMBL/GenBank/DDBJ databases">
        <title>Characterization of phylogenetic diversity of novel bifidobacterial species isolated in Czech ZOOs.</title>
        <authorList>
            <person name="Lugli G.A."/>
            <person name="Vera N.B."/>
            <person name="Ventura M."/>
        </authorList>
    </citation>
    <scope>NUCLEOTIDE SEQUENCE [LARGE SCALE GENOMIC DNA]</scope>
    <source>
        <strain evidence="2 3">DSM 109957</strain>
    </source>
</reference>